<comment type="caution">
    <text evidence="2">The sequence shown here is derived from an EMBL/GenBank/DDBJ whole genome shotgun (WGS) entry which is preliminary data.</text>
</comment>
<name>A0A0N8KM63_9CYAN</name>
<sequence>MVVSETAAKTKTASRNRLSLQFSYSDSTLPIKLADDIKRSSFSSRNRYFNALLERLLSLPTRNPSASHLDEFFSWMTLFESLPTERILQLAPSHNRNFDQMVKHLLETALIYYPENPHLFMPPREAQASAEPHPPDVADPRRYPTNSKPPAINDCSS</sequence>
<gene>
    <name evidence="2" type="ORF">HLUCCA11_20330</name>
</gene>
<feature type="region of interest" description="Disordered" evidence="1">
    <location>
        <begin position="122"/>
        <end position="157"/>
    </location>
</feature>
<dbReference type="EMBL" id="LJZR01000044">
    <property type="protein sequence ID" value="KPQ32858.1"/>
    <property type="molecule type" value="Genomic_DNA"/>
</dbReference>
<reference evidence="2 3" key="1">
    <citation type="submission" date="2015-09" db="EMBL/GenBank/DDBJ databases">
        <title>Identification and resolution of microdiversity through metagenomic sequencing of parallel consortia.</title>
        <authorList>
            <person name="Nelson W.C."/>
            <person name="Romine M.F."/>
            <person name="Lindemann S.R."/>
        </authorList>
    </citation>
    <scope>NUCLEOTIDE SEQUENCE [LARGE SCALE GENOMIC DNA]</scope>
    <source>
        <strain evidence="2">Ana</strain>
    </source>
</reference>
<feature type="compositionally biased region" description="Polar residues" evidence="1">
    <location>
        <begin position="144"/>
        <end position="157"/>
    </location>
</feature>
<proteinExistence type="predicted"/>
<organism evidence="2 3">
    <name type="scientific">Phormidesmis priestleyi Ana</name>
    <dbReference type="NCBI Taxonomy" id="1666911"/>
    <lineage>
        <taxon>Bacteria</taxon>
        <taxon>Bacillati</taxon>
        <taxon>Cyanobacteriota</taxon>
        <taxon>Cyanophyceae</taxon>
        <taxon>Leptolyngbyales</taxon>
        <taxon>Leptolyngbyaceae</taxon>
        <taxon>Phormidesmis</taxon>
    </lineage>
</organism>
<evidence type="ECO:0000313" key="3">
    <source>
        <dbReference type="Proteomes" id="UP000050465"/>
    </source>
</evidence>
<evidence type="ECO:0000313" key="2">
    <source>
        <dbReference type="EMBL" id="KPQ32858.1"/>
    </source>
</evidence>
<dbReference type="AlphaFoldDB" id="A0A0N8KM63"/>
<protein>
    <submittedName>
        <fullName evidence="2">Uncharacterized protein</fullName>
    </submittedName>
</protein>
<dbReference type="Proteomes" id="UP000050465">
    <property type="component" value="Unassembled WGS sequence"/>
</dbReference>
<feature type="compositionally biased region" description="Basic and acidic residues" evidence="1">
    <location>
        <begin position="133"/>
        <end position="142"/>
    </location>
</feature>
<accession>A0A0N8KM63</accession>
<evidence type="ECO:0000256" key="1">
    <source>
        <dbReference type="SAM" id="MobiDB-lite"/>
    </source>
</evidence>